<dbReference type="GO" id="GO:0106339">
    <property type="term" value="F:tRNA (cytidine(32)-2'-O)-methyltransferase activity"/>
    <property type="evidence" value="ECO:0007669"/>
    <property type="project" value="RHEA"/>
</dbReference>
<evidence type="ECO:0000256" key="4">
    <source>
        <dbReference type="ARBA" id="ARBA00022691"/>
    </source>
</evidence>
<dbReference type="PANTHER" id="PTHR42786:SF2">
    <property type="entry name" value="TRNA (CYTIDINE_URIDINE-2'-O-)-METHYLTRANSFERASE TRMJ"/>
    <property type="match status" value="1"/>
</dbReference>
<keyword evidence="3 7" id="KW-0808">Transferase</keyword>
<evidence type="ECO:0000256" key="5">
    <source>
        <dbReference type="RuleBase" id="RU362024"/>
    </source>
</evidence>
<comment type="subcellular location">
    <subcellularLocation>
        <location evidence="5">Cytoplasm</location>
    </subcellularLocation>
</comment>
<dbReference type="KEGG" id="bpsi:IX83_05615"/>
<organism evidence="7 8">
    <name type="scientific">Basilea psittacipulmonis DSM 24701</name>
    <dbReference type="NCBI Taxonomy" id="1072685"/>
    <lineage>
        <taxon>Bacteria</taxon>
        <taxon>Pseudomonadati</taxon>
        <taxon>Pseudomonadota</taxon>
        <taxon>Betaproteobacteria</taxon>
        <taxon>Burkholderiales</taxon>
        <taxon>Alcaligenaceae</taxon>
        <taxon>Basilea</taxon>
    </lineage>
</organism>
<comment type="catalytic activity">
    <reaction evidence="5">
        <text>uridine(32) in tRNA + S-adenosyl-L-methionine = 2'-O-methyluridine(32) in tRNA + S-adenosyl-L-homocysteine + H(+)</text>
        <dbReference type="Rhea" id="RHEA:42936"/>
        <dbReference type="Rhea" id="RHEA-COMP:10107"/>
        <dbReference type="Rhea" id="RHEA-COMP:10290"/>
        <dbReference type="ChEBI" id="CHEBI:15378"/>
        <dbReference type="ChEBI" id="CHEBI:57856"/>
        <dbReference type="ChEBI" id="CHEBI:59789"/>
        <dbReference type="ChEBI" id="CHEBI:65315"/>
        <dbReference type="ChEBI" id="CHEBI:74478"/>
        <dbReference type="EC" id="2.1.1.200"/>
    </reaction>
</comment>
<evidence type="ECO:0000313" key="7">
    <source>
        <dbReference type="EMBL" id="AIL32864.1"/>
    </source>
</evidence>
<evidence type="ECO:0000256" key="2">
    <source>
        <dbReference type="ARBA" id="ARBA00022603"/>
    </source>
</evidence>
<dbReference type="CDD" id="cd18093">
    <property type="entry name" value="SpoU-like_TrmJ"/>
    <property type="match status" value="1"/>
</dbReference>
<comment type="function">
    <text evidence="5">Catalyzes the formation of 2'O-methylated cytidine (Cm32) or 2'O-methylated uridine (Um32) at position 32 in tRNA.</text>
</comment>
<dbReference type="Pfam" id="PF00588">
    <property type="entry name" value="SpoU_methylase"/>
    <property type="match status" value="1"/>
</dbReference>
<feature type="domain" description="tRNA/rRNA methyltransferase SpoU type" evidence="6">
    <location>
        <begin position="2"/>
        <end position="149"/>
    </location>
</feature>
<dbReference type="OrthoDB" id="9806346at2"/>
<dbReference type="AlphaFoldDB" id="A0A077DDZ9"/>
<evidence type="ECO:0000313" key="8">
    <source>
        <dbReference type="Proteomes" id="UP000028945"/>
    </source>
</evidence>
<dbReference type="Gene3D" id="1.10.8.590">
    <property type="match status" value="1"/>
</dbReference>
<dbReference type="GO" id="GO:0005829">
    <property type="term" value="C:cytosol"/>
    <property type="evidence" value="ECO:0007669"/>
    <property type="project" value="TreeGrafter"/>
</dbReference>
<keyword evidence="8" id="KW-1185">Reference proteome</keyword>
<name>A0A077DDZ9_9BURK</name>
<keyword evidence="5" id="KW-0963">Cytoplasm</keyword>
<keyword evidence="4 5" id="KW-0949">S-adenosyl-L-methionine</keyword>
<dbReference type="InterPro" id="IPR004384">
    <property type="entry name" value="RNA_MeTrfase_TrmJ/LasT"/>
</dbReference>
<dbReference type="GO" id="GO:0160206">
    <property type="term" value="F:tRNA (cytidine(32)/uridine(32)-2'-O)-methyltransferase activity"/>
    <property type="evidence" value="ECO:0007669"/>
    <property type="project" value="UniProtKB-EC"/>
</dbReference>
<accession>A0A077DDZ9</accession>
<comment type="similarity">
    <text evidence="1">Belongs to the class IV-like SAM-binding methyltransferase superfamily. RNA methyltransferase TrmH family.</text>
</comment>
<dbReference type="EMBL" id="CP009238">
    <property type="protein sequence ID" value="AIL32864.1"/>
    <property type="molecule type" value="Genomic_DNA"/>
</dbReference>
<dbReference type="Gene3D" id="3.40.1280.10">
    <property type="match status" value="1"/>
</dbReference>
<dbReference type="PANTHER" id="PTHR42786">
    <property type="entry name" value="TRNA/RRNA METHYLTRANSFERASE"/>
    <property type="match status" value="1"/>
</dbReference>
<dbReference type="SUPFAM" id="SSF75217">
    <property type="entry name" value="alpha/beta knot"/>
    <property type="match status" value="1"/>
</dbReference>
<proteinExistence type="inferred from homology"/>
<dbReference type="EC" id="2.1.1.200" evidence="5"/>
<dbReference type="HOGENOM" id="CLU_056931_0_0_4"/>
<evidence type="ECO:0000256" key="1">
    <source>
        <dbReference type="ARBA" id="ARBA00007228"/>
    </source>
</evidence>
<dbReference type="InterPro" id="IPR029028">
    <property type="entry name" value="Alpha/beta_knot_MTases"/>
</dbReference>
<dbReference type="InterPro" id="IPR001537">
    <property type="entry name" value="SpoU_MeTrfase"/>
</dbReference>
<evidence type="ECO:0000259" key="6">
    <source>
        <dbReference type="Pfam" id="PF00588"/>
    </source>
</evidence>
<dbReference type="STRING" id="1072685.IX83_05615"/>
<evidence type="ECO:0000256" key="3">
    <source>
        <dbReference type="ARBA" id="ARBA00022679"/>
    </source>
</evidence>
<gene>
    <name evidence="5" type="primary">trmJ</name>
    <name evidence="7" type="ORF">IX83_05615</name>
</gene>
<keyword evidence="5" id="KW-0819">tRNA processing</keyword>
<comment type="subunit">
    <text evidence="5">Homodimer.</text>
</comment>
<dbReference type="NCBIfam" id="TIGR00050">
    <property type="entry name" value="rRNA_methyl_1"/>
    <property type="match status" value="1"/>
</dbReference>
<dbReference type="GO" id="GO:0003723">
    <property type="term" value="F:RNA binding"/>
    <property type="evidence" value="ECO:0007669"/>
    <property type="project" value="InterPro"/>
</dbReference>
<dbReference type="InterPro" id="IPR029026">
    <property type="entry name" value="tRNA_m1G_MTases_N"/>
</dbReference>
<reference evidence="7 8" key="1">
    <citation type="journal article" date="2014" name="BMC Genomics">
        <title>A genomic perspective on a new bacterial genus and species from the Alcaligenaceae family, Basilea psittacipulmonis.</title>
        <authorList>
            <person name="Whiteson K.L."/>
            <person name="Hernandez D."/>
            <person name="Lazarevic V."/>
            <person name="Gaia N."/>
            <person name="Farinelli L."/>
            <person name="Francois P."/>
            <person name="Pilo P."/>
            <person name="Frey J."/>
            <person name="Schrenzel J."/>
        </authorList>
    </citation>
    <scope>NUCLEOTIDE SEQUENCE [LARGE SCALE GENOMIC DNA]</scope>
    <source>
        <strain evidence="7 8">DSM 24701</strain>
    </source>
</reference>
<dbReference type="GO" id="GO:0002128">
    <property type="term" value="P:tRNA nucleoside ribose methylation"/>
    <property type="evidence" value="ECO:0007669"/>
    <property type="project" value="TreeGrafter"/>
</dbReference>
<dbReference type="eggNOG" id="COG0565">
    <property type="taxonomic scope" value="Bacteria"/>
</dbReference>
<dbReference type="Proteomes" id="UP000028945">
    <property type="component" value="Chromosome"/>
</dbReference>
<sequence>MVRPSHPGNVGAAARAMKTMGFSQLVLVHPKDPNVRQHPDAIALASGASDVLDQARIVHTLEEALNGTTLSFALTSRHRDMGPPVINARECAELSSQHLHQNEAIAMVFGTERTGLENKEIALCSYICHIPANPEYSSLNVSQALQVLAWEVHYALLNHSETPITSSRQETPATHEQIQAFLKHWEQALIEIDFLNPKHPKKLIPRMQYLFSKSQLTTEEVAMLRGVCTQILKTKKHLNNQ</sequence>
<dbReference type="PIRSF" id="PIRSF004808">
    <property type="entry name" value="LasT"/>
    <property type="match status" value="1"/>
</dbReference>
<keyword evidence="2 5" id="KW-0489">Methyltransferase</keyword>
<comment type="catalytic activity">
    <reaction evidence="5">
        <text>cytidine(32) in tRNA + S-adenosyl-L-methionine = 2'-O-methylcytidine(32) in tRNA + S-adenosyl-L-homocysteine + H(+)</text>
        <dbReference type="Rhea" id="RHEA:42932"/>
        <dbReference type="Rhea" id="RHEA-COMP:10288"/>
        <dbReference type="Rhea" id="RHEA-COMP:10289"/>
        <dbReference type="ChEBI" id="CHEBI:15378"/>
        <dbReference type="ChEBI" id="CHEBI:57856"/>
        <dbReference type="ChEBI" id="CHEBI:59789"/>
        <dbReference type="ChEBI" id="CHEBI:74495"/>
        <dbReference type="ChEBI" id="CHEBI:82748"/>
        <dbReference type="EC" id="2.1.1.200"/>
    </reaction>
</comment>
<protein>
    <recommendedName>
        <fullName evidence="5">tRNA (cytidine/uridine-2'-O-)-methyltransferase TrmJ</fullName>
        <ecNumber evidence="5">2.1.1.200</ecNumber>
    </recommendedName>
    <alternativeName>
        <fullName evidence="5">tRNA (cytidine(32)/uridine(32)-2'-O)-methyltransferase</fullName>
    </alternativeName>
    <alternativeName>
        <fullName evidence="5">tRNA Cm32/Um32 methyltransferase</fullName>
    </alternativeName>
</protein>